<reference evidence="1 2" key="1">
    <citation type="submission" date="2012-10" db="EMBL/GenBank/DDBJ databases">
        <authorList>
            <person name="Zafar N."/>
            <person name="Inman J."/>
            <person name="Hall N."/>
            <person name="Lorenzi H."/>
            <person name="Caler E."/>
        </authorList>
    </citation>
    <scope>NUCLEOTIDE SEQUENCE [LARGE SCALE GENOMIC DNA]</scope>
    <source>
        <strain evidence="1 2">IP1</strain>
    </source>
</reference>
<accession>L7FMF9</accession>
<gene>
    <name evidence="1" type="ORF">EIN_105000</name>
</gene>
<dbReference type="OrthoDB" id="2338662at2759"/>
<sequence>MLFNLLPASRYSSKSYSVRCIWTRHISYHRVGSVQCIQISKKVNGVVKSTRSTWPVLQAMNWKSYAPKYPELYGKKVTRAPTLQKLKVISWLGFIKGAKGVFYYAYYDLVYIDDKGILLCTGGGDKQSCVFKEMSEKLRFYNHRKCKPKRRKNASVVLSNGKYERILGNGIKNGEKETPG</sequence>
<proteinExistence type="predicted"/>
<dbReference type="KEGG" id="eiv:EIN_105000"/>
<protein>
    <submittedName>
        <fullName evidence="1">Uncharacterized protein</fullName>
    </submittedName>
</protein>
<dbReference type="EMBL" id="KB206702">
    <property type="protein sequence ID" value="ELP88747.1"/>
    <property type="molecule type" value="Genomic_DNA"/>
</dbReference>
<dbReference type="Proteomes" id="UP000014680">
    <property type="component" value="Unassembled WGS sequence"/>
</dbReference>
<dbReference type="RefSeq" id="XP_004255518.1">
    <property type="nucleotide sequence ID" value="XM_004255470.1"/>
</dbReference>
<keyword evidence="2" id="KW-1185">Reference proteome</keyword>
<name>L7FMF9_ENTIV</name>
<feature type="non-terminal residue" evidence="1">
    <location>
        <position position="180"/>
    </location>
</feature>
<dbReference type="VEuPathDB" id="AmoebaDB:EIN_105000"/>
<organism evidence="1 2">
    <name type="scientific">Entamoeba invadens IP1</name>
    <dbReference type="NCBI Taxonomy" id="370355"/>
    <lineage>
        <taxon>Eukaryota</taxon>
        <taxon>Amoebozoa</taxon>
        <taxon>Evosea</taxon>
        <taxon>Archamoebae</taxon>
        <taxon>Mastigamoebida</taxon>
        <taxon>Entamoebidae</taxon>
        <taxon>Entamoeba</taxon>
    </lineage>
</organism>
<dbReference type="GeneID" id="14887723"/>
<dbReference type="AlphaFoldDB" id="L7FMF9"/>
<evidence type="ECO:0000313" key="2">
    <source>
        <dbReference type="Proteomes" id="UP000014680"/>
    </source>
</evidence>
<evidence type="ECO:0000313" key="1">
    <source>
        <dbReference type="EMBL" id="ELP88747.1"/>
    </source>
</evidence>